<dbReference type="eggNOG" id="ENOG502RZG9">
    <property type="taxonomic scope" value="Eukaryota"/>
</dbReference>
<dbReference type="SUPFAM" id="SSF50978">
    <property type="entry name" value="WD40 repeat-like"/>
    <property type="match status" value="1"/>
</dbReference>
<dbReference type="VEuPathDB" id="FungiDB:AN8282"/>
<dbReference type="SMART" id="SM00320">
    <property type="entry name" value="WD40"/>
    <property type="match status" value="6"/>
</dbReference>
<gene>
    <name evidence="4" type="ORF">ANIA_08282</name>
</gene>
<dbReference type="InParanoid" id="Q5ATU8"/>
<evidence type="ECO:0000313" key="4">
    <source>
        <dbReference type="EMBL" id="CBF74272.1"/>
    </source>
</evidence>
<feature type="compositionally biased region" description="Basic and acidic residues" evidence="3">
    <location>
        <begin position="16"/>
        <end position="27"/>
    </location>
</feature>
<dbReference type="GO" id="GO:0031929">
    <property type="term" value="P:TOR signaling"/>
    <property type="evidence" value="ECO:0000318"/>
    <property type="project" value="GO_Central"/>
</dbReference>
<dbReference type="AlphaFoldDB" id="Q5ATU8"/>
<protein>
    <submittedName>
        <fullName evidence="4">WD repeat protein (AFU_orthologue AFUA_5G04300)</fullName>
    </submittedName>
</protein>
<keyword evidence="5" id="KW-1185">Reference proteome</keyword>
<accession>C8V3Q4</accession>
<dbReference type="GO" id="GO:0031931">
    <property type="term" value="C:TORC1 complex"/>
    <property type="evidence" value="ECO:0000318"/>
    <property type="project" value="GO_Central"/>
</dbReference>
<dbReference type="OrthoDB" id="10248252at2759"/>
<dbReference type="InterPro" id="IPR037588">
    <property type="entry name" value="MLST8"/>
</dbReference>
<evidence type="ECO:0000313" key="5">
    <source>
        <dbReference type="Proteomes" id="UP000000560"/>
    </source>
</evidence>
<evidence type="ECO:0000256" key="3">
    <source>
        <dbReference type="SAM" id="MobiDB-lite"/>
    </source>
</evidence>
<dbReference type="RefSeq" id="XP_681551.1">
    <property type="nucleotide sequence ID" value="XM_676459.1"/>
</dbReference>
<dbReference type="Pfam" id="PF00400">
    <property type="entry name" value="WD40"/>
    <property type="match status" value="2"/>
</dbReference>
<dbReference type="EMBL" id="BN001302">
    <property type="protein sequence ID" value="CBF74272.1"/>
    <property type="molecule type" value="Genomic_DNA"/>
</dbReference>
<dbReference type="PANTHER" id="PTHR19842">
    <property type="entry name" value="G BETA-LIKE PROTEIN GBL"/>
    <property type="match status" value="1"/>
</dbReference>
<dbReference type="FunFam" id="2.130.10.10:FF:000969">
    <property type="entry name" value="WD repeat protein"/>
    <property type="match status" value="1"/>
</dbReference>
<feature type="region of interest" description="Disordered" evidence="3">
    <location>
        <begin position="808"/>
        <end position="835"/>
    </location>
</feature>
<dbReference type="Gene3D" id="2.130.10.10">
    <property type="entry name" value="YVTN repeat-like/Quinoprotein amine dehydrogenase"/>
    <property type="match status" value="1"/>
</dbReference>
<feature type="repeat" description="WD" evidence="2">
    <location>
        <begin position="291"/>
        <end position="323"/>
    </location>
</feature>
<dbReference type="PROSITE" id="PS50082">
    <property type="entry name" value="WD_REPEATS_2"/>
    <property type="match status" value="1"/>
</dbReference>
<keyword evidence="2" id="KW-0853">WD repeat</keyword>
<accession>Q5ATU8</accession>
<dbReference type="GO" id="GO:0032956">
    <property type="term" value="P:regulation of actin cytoskeleton organization"/>
    <property type="evidence" value="ECO:0000318"/>
    <property type="project" value="GO_Central"/>
</dbReference>
<dbReference type="KEGG" id="ani:ANIA_08282"/>
<feature type="region of interest" description="Disordered" evidence="3">
    <location>
        <begin position="1"/>
        <end position="64"/>
    </location>
</feature>
<comment type="similarity">
    <text evidence="1">Belongs to the WD repeat LST8 family.</text>
</comment>
<dbReference type="InterPro" id="IPR015943">
    <property type="entry name" value="WD40/YVTN_repeat-like_dom_sf"/>
</dbReference>
<dbReference type="Proteomes" id="UP000000560">
    <property type="component" value="Chromosome II"/>
</dbReference>
<dbReference type="HOGENOM" id="CLU_005297_3_0_1"/>
<dbReference type="OMA" id="EEIMCGA"/>
<sequence>MERDALSRYPRTRARLGSDDPSTRSEAQDLLSRFTGIPSKEAQDTRKNSGDSPISHMKSTVSKVRAKIPRGTVQQRPRPGASVNPAIVLPTVKSKPPLLSSSESLSPERHIPRLAVTRRSRRARAGPVDYYKKISLSDSESEEVQANKTKSISRSVSRSRHSAIPALMPQAYPDRAKNIRRQDASLNSLFQRELGSHRPPRLNAKFVDNLRLCKAWKGASNDVVSLAWSPDGTKFAAGATAQCDEHMMAYNRKNNLLLGDLVTNELHELSDHWIHRPKNNVVNDPRLFMSVTAVQWFEDTLYTASYDHTVKLWDTSRGRTSCYKTLKHDSEVVVMARSNFAENLLATGTLTNTVGYWDISKAQYTPLELQRGRLRKDIELMPTSIAWGSTHATKDYLLIGMSEKEDSVAQHGLLAAFRVRESSIEPESFLPNAQNVFDITWHPVLPMFAIACTAGQQASRRTRSTVNLYEPLSRRTRVMELECPALDMNEVVFCPWNTNYISAGCTDGVTYIWDKRNPDEILHKLRHGDPLNQLDETIDREQADTGVNMQLWGASYDSFYTGASDGMVKRWNILRAPEDVLVQDVASLQEGIMCGAFSPDQSNMLIGDVSGGVHLLSNSPFMSDESTQFAFKESQYAIEQQELDSHFGVKAARDLVKSGQIERHPVFGPGKGPYYRGPFAAWARPTGTHPEFMAVTALEPNYEIRQLGGIDPKRRKGLTSAAREEVERHITLARIRNQKRGGNKRRNPRITYPAKDIMIDISSEPNMEKKTLARGLVCDTLSKRRYTMRKASLPIISNVEPEVIDLTGDSDAESPETSNINWKPPGVSRRSSEFEDEACDLEEDFWWPDSGKIDPNFAE</sequence>
<dbReference type="PANTHER" id="PTHR19842:SF2">
    <property type="entry name" value="WD REPEAT PROTEIN (AFU_ORTHOLOGUE AFUA_5G04300)"/>
    <property type="match status" value="1"/>
</dbReference>
<reference evidence="5" key="2">
    <citation type="journal article" date="2009" name="Fungal Genet. Biol.">
        <title>The 2008 update of the Aspergillus nidulans genome annotation: a community effort.</title>
        <authorList>
            <person name="Wortman J.R."/>
            <person name="Gilsenan J.M."/>
            <person name="Joardar V."/>
            <person name="Deegan J."/>
            <person name="Clutterbuck J."/>
            <person name="Andersen M.R."/>
            <person name="Archer D."/>
            <person name="Bencina M."/>
            <person name="Braus G."/>
            <person name="Coutinho P."/>
            <person name="von Dohren H."/>
            <person name="Doonan J."/>
            <person name="Driessen A.J."/>
            <person name="Durek P."/>
            <person name="Espeso E."/>
            <person name="Fekete E."/>
            <person name="Flipphi M."/>
            <person name="Estrada C.G."/>
            <person name="Geysens S."/>
            <person name="Goldman G."/>
            <person name="de Groot P.W."/>
            <person name="Hansen K."/>
            <person name="Harris S.D."/>
            <person name="Heinekamp T."/>
            <person name="Helmstaedt K."/>
            <person name="Henrissat B."/>
            <person name="Hofmann G."/>
            <person name="Homan T."/>
            <person name="Horio T."/>
            <person name="Horiuchi H."/>
            <person name="James S."/>
            <person name="Jones M."/>
            <person name="Karaffa L."/>
            <person name="Karanyi Z."/>
            <person name="Kato M."/>
            <person name="Keller N."/>
            <person name="Kelly D.E."/>
            <person name="Kiel J.A."/>
            <person name="Kim J.M."/>
            <person name="van der Klei I.J."/>
            <person name="Klis F.M."/>
            <person name="Kovalchuk A."/>
            <person name="Krasevec N."/>
            <person name="Kubicek C.P."/>
            <person name="Liu B."/>
            <person name="Maccabe A."/>
            <person name="Meyer V."/>
            <person name="Mirabito P."/>
            <person name="Miskei M."/>
            <person name="Mos M."/>
            <person name="Mullins J."/>
            <person name="Nelson D.R."/>
            <person name="Nielsen J."/>
            <person name="Oakley B.R."/>
            <person name="Osmani S.A."/>
            <person name="Pakula T."/>
            <person name="Paszewski A."/>
            <person name="Paulsen I."/>
            <person name="Pilsyk S."/>
            <person name="Pocsi I."/>
            <person name="Punt P.J."/>
            <person name="Ram A.F."/>
            <person name="Ren Q."/>
            <person name="Robellet X."/>
            <person name="Robson G."/>
            <person name="Seiboth B."/>
            <person name="van Solingen P."/>
            <person name="Specht T."/>
            <person name="Sun J."/>
            <person name="Taheri-Talesh N."/>
            <person name="Takeshita N."/>
            <person name="Ussery D."/>
            <person name="vanKuyk P.A."/>
            <person name="Visser H."/>
            <person name="van de Vondervoort P.J."/>
            <person name="de Vries R.P."/>
            <person name="Walton J."/>
            <person name="Xiang X."/>
            <person name="Xiong Y."/>
            <person name="Zeng A.P."/>
            <person name="Brandt B.W."/>
            <person name="Cornell M.J."/>
            <person name="van den Hondel C.A."/>
            <person name="Visser J."/>
            <person name="Oliver S.G."/>
            <person name="Turner G."/>
        </authorList>
    </citation>
    <scope>GENOME REANNOTATION</scope>
    <source>
        <strain evidence="5">FGSC A4 / ATCC 38163 / CBS 112.46 / NRRL 194 / M139</strain>
    </source>
</reference>
<name>Q5ATU8_EMENI</name>
<evidence type="ECO:0000256" key="2">
    <source>
        <dbReference type="PROSITE-ProRule" id="PRU00221"/>
    </source>
</evidence>
<dbReference type="GeneID" id="2868960"/>
<dbReference type="GO" id="GO:0031932">
    <property type="term" value="C:TORC2 complex"/>
    <property type="evidence" value="ECO:0000318"/>
    <property type="project" value="GO_Central"/>
</dbReference>
<proteinExistence type="inferred from homology"/>
<reference evidence="5" key="1">
    <citation type="journal article" date="2005" name="Nature">
        <title>Sequencing of Aspergillus nidulans and comparative analysis with A. fumigatus and A. oryzae.</title>
        <authorList>
            <person name="Galagan J.E."/>
            <person name="Calvo S.E."/>
            <person name="Cuomo C."/>
            <person name="Ma L.J."/>
            <person name="Wortman J.R."/>
            <person name="Batzoglou S."/>
            <person name="Lee S.I."/>
            <person name="Basturkmen M."/>
            <person name="Spevak C.C."/>
            <person name="Clutterbuck J."/>
            <person name="Kapitonov V."/>
            <person name="Jurka J."/>
            <person name="Scazzocchio C."/>
            <person name="Farman M."/>
            <person name="Butler J."/>
            <person name="Purcell S."/>
            <person name="Harris S."/>
            <person name="Braus G.H."/>
            <person name="Draht O."/>
            <person name="Busch S."/>
            <person name="D'Enfert C."/>
            <person name="Bouchier C."/>
            <person name="Goldman G.H."/>
            <person name="Bell-Pedersen D."/>
            <person name="Griffiths-Jones S."/>
            <person name="Doonan J.H."/>
            <person name="Yu J."/>
            <person name="Vienken K."/>
            <person name="Pain A."/>
            <person name="Freitag M."/>
            <person name="Selker E.U."/>
            <person name="Archer D.B."/>
            <person name="Penalva M.A."/>
            <person name="Oakley B.R."/>
            <person name="Momany M."/>
            <person name="Tanaka T."/>
            <person name="Kumagai T."/>
            <person name="Asai K."/>
            <person name="Machida M."/>
            <person name="Nierman W.C."/>
            <person name="Denning D.W."/>
            <person name="Caddick M."/>
            <person name="Hynes M."/>
            <person name="Paoletti M."/>
            <person name="Fischer R."/>
            <person name="Miller B."/>
            <person name="Dyer P."/>
            <person name="Sachs M.S."/>
            <person name="Osmani S.A."/>
            <person name="Birren B.W."/>
        </authorList>
    </citation>
    <scope>NUCLEOTIDE SEQUENCE [LARGE SCALE GENOMIC DNA]</scope>
    <source>
        <strain evidence="5">FGSC A4 / ATCC 38163 / CBS 112.46 / NRRL 194 / M139</strain>
    </source>
</reference>
<evidence type="ECO:0000256" key="1">
    <source>
        <dbReference type="ARBA" id="ARBA00009890"/>
    </source>
</evidence>
<dbReference type="STRING" id="227321.Q5ATU8"/>
<dbReference type="InterPro" id="IPR001680">
    <property type="entry name" value="WD40_rpt"/>
</dbReference>
<organism evidence="4 5">
    <name type="scientific">Emericella nidulans (strain FGSC A4 / ATCC 38163 / CBS 112.46 / NRRL 194 / M139)</name>
    <name type="common">Aspergillus nidulans</name>
    <dbReference type="NCBI Taxonomy" id="227321"/>
    <lineage>
        <taxon>Eukaryota</taxon>
        <taxon>Fungi</taxon>
        <taxon>Dikarya</taxon>
        <taxon>Ascomycota</taxon>
        <taxon>Pezizomycotina</taxon>
        <taxon>Eurotiomycetes</taxon>
        <taxon>Eurotiomycetidae</taxon>
        <taxon>Eurotiales</taxon>
        <taxon>Aspergillaceae</taxon>
        <taxon>Aspergillus</taxon>
        <taxon>Aspergillus subgen. Nidulantes</taxon>
    </lineage>
</organism>
<dbReference type="InterPro" id="IPR036322">
    <property type="entry name" value="WD40_repeat_dom_sf"/>
</dbReference>